<proteinExistence type="predicted"/>
<accession>A0A9W4T6S3</accession>
<dbReference type="EMBL" id="CAMKVN010011156">
    <property type="protein sequence ID" value="CAI2194608.1"/>
    <property type="molecule type" value="Genomic_DNA"/>
</dbReference>
<dbReference type="OrthoDB" id="10548287at2759"/>
<evidence type="ECO:0000313" key="2">
    <source>
        <dbReference type="Proteomes" id="UP001153678"/>
    </source>
</evidence>
<protein>
    <submittedName>
        <fullName evidence="1">6249_t:CDS:1</fullName>
    </submittedName>
</protein>
<dbReference type="AlphaFoldDB" id="A0A9W4T6S3"/>
<organism evidence="1 2">
    <name type="scientific">Funneliformis geosporum</name>
    <dbReference type="NCBI Taxonomy" id="1117311"/>
    <lineage>
        <taxon>Eukaryota</taxon>
        <taxon>Fungi</taxon>
        <taxon>Fungi incertae sedis</taxon>
        <taxon>Mucoromycota</taxon>
        <taxon>Glomeromycotina</taxon>
        <taxon>Glomeromycetes</taxon>
        <taxon>Glomerales</taxon>
        <taxon>Glomeraceae</taxon>
        <taxon>Funneliformis</taxon>
    </lineage>
</organism>
<reference evidence="1" key="1">
    <citation type="submission" date="2022-08" db="EMBL/GenBank/DDBJ databases">
        <authorList>
            <person name="Kallberg Y."/>
            <person name="Tangrot J."/>
            <person name="Rosling A."/>
        </authorList>
    </citation>
    <scope>NUCLEOTIDE SEQUENCE</scope>
    <source>
        <strain evidence="1">Wild A</strain>
    </source>
</reference>
<sequence>SSTSLFPKEVRISEDWAISRKPTANLADNAQLSNEGPGRPFKSRLDFIMWQAVWDMMNRKDHLKVGDLTPTHGRVNIGVARRGIVAPARLLDWKMQVNTTVCWKPLRALGPKTFGGRRNNSRDWAISRKPLPRRDPQRLYVVD</sequence>
<dbReference type="Proteomes" id="UP001153678">
    <property type="component" value="Unassembled WGS sequence"/>
</dbReference>
<feature type="non-terminal residue" evidence="1">
    <location>
        <position position="143"/>
    </location>
</feature>
<name>A0A9W4T6S3_9GLOM</name>
<comment type="caution">
    <text evidence="1">The sequence shown here is derived from an EMBL/GenBank/DDBJ whole genome shotgun (WGS) entry which is preliminary data.</text>
</comment>
<keyword evidence="2" id="KW-1185">Reference proteome</keyword>
<evidence type="ECO:0000313" key="1">
    <source>
        <dbReference type="EMBL" id="CAI2194608.1"/>
    </source>
</evidence>
<gene>
    <name evidence="1" type="ORF">FWILDA_LOCUS16661</name>
</gene>